<evidence type="ECO:0000256" key="1">
    <source>
        <dbReference type="ARBA" id="ARBA00013279"/>
    </source>
</evidence>
<gene>
    <name evidence="4" type="ORF">WICPIJ_008560</name>
</gene>
<evidence type="ECO:0000256" key="2">
    <source>
        <dbReference type="ARBA" id="ARBA00022801"/>
    </source>
</evidence>
<dbReference type="GO" id="GO:0004806">
    <property type="term" value="F:triacylglycerol lipase activity"/>
    <property type="evidence" value="ECO:0007669"/>
    <property type="project" value="UniProtKB-EC"/>
</dbReference>
<reference evidence="4" key="1">
    <citation type="journal article" date="2021" name="Open Biol.">
        <title>Shared evolutionary footprints suggest mitochondrial oxidative damage underlies multiple complex I losses in fungi.</title>
        <authorList>
            <person name="Schikora-Tamarit M.A."/>
            <person name="Marcet-Houben M."/>
            <person name="Nosek J."/>
            <person name="Gabaldon T."/>
        </authorList>
    </citation>
    <scope>NUCLEOTIDE SEQUENCE</scope>
    <source>
        <strain evidence="4">CBS2887</strain>
    </source>
</reference>
<evidence type="ECO:0000313" key="4">
    <source>
        <dbReference type="EMBL" id="KAH3679743.1"/>
    </source>
</evidence>
<organism evidence="4 5">
    <name type="scientific">Wickerhamomyces pijperi</name>
    <name type="common">Yeast</name>
    <name type="synonym">Pichia pijperi</name>
    <dbReference type="NCBI Taxonomy" id="599730"/>
    <lineage>
        <taxon>Eukaryota</taxon>
        <taxon>Fungi</taxon>
        <taxon>Dikarya</taxon>
        <taxon>Ascomycota</taxon>
        <taxon>Saccharomycotina</taxon>
        <taxon>Saccharomycetes</taxon>
        <taxon>Phaffomycetales</taxon>
        <taxon>Wickerhamomycetaceae</taxon>
        <taxon>Wickerhamomyces</taxon>
    </lineage>
</organism>
<keyword evidence="5" id="KW-1185">Reference proteome</keyword>
<keyword evidence="2" id="KW-0378">Hydrolase</keyword>
<dbReference type="Gene3D" id="3.40.50.1820">
    <property type="entry name" value="alpha/beta hydrolase"/>
    <property type="match status" value="1"/>
</dbReference>
<dbReference type="GO" id="GO:0006629">
    <property type="term" value="P:lipid metabolic process"/>
    <property type="evidence" value="ECO:0007669"/>
    <property type="project" value="InterPro"/>
</dbReference>
<dbReference type="Pfam" id="PF01764">
    <property type="entry name" value="Lipase_3"/>
    <property type="match status" value="1"/>
</dbReference>
<evidence type="ECO:0000259" key="3">
    <source>
        <dbReference type="Pfam" id="PF01764"/>
    </source>
</evidence>
<dbReference type="InterPro" id="IPR029058">
    <property type="entry name" value="AB_hydrolase_fold"/>
</dbReference>
<dbReference type="Proteomes" id="UP000774326">
    <property type="component" value="Unassembled WGS sequence"/>
</dbReference>
<dbReference type="OrthoDB" id="406844at2759"/>
<comment type="caution">
    <text evidence="4">The sequence shown here is derived from an EMBL/GenBank/DDBJ whole genome shotgun (WGS) entry which is preliminary data.</text>
</comment>
<dbReference type="EC" id="3.1.1.3" evidence="1"/>
<dbReference type="CDD" id="cd00519">
    <property type="entry name" value="Lipase_3"/>
    <property type="match status" value="1"/>
</dbReference>
<dbReference type="EMBL" id="JAEUBG010004868">
    <property type="protein sequence ID" value="KAH3679743.1"/>
    <property type="molecule type" value="Genomic_DNA"/>
</dbReference>
<dbReference type="InterPro" id="IPR051299">
    <property type="entry name" value="AB_hydrolase_lip/est"/>
</dbReference>
<name>A0A9P8THH1_WICPI</name>
<feature type="domain" description="Fungal lipase-type" evidence="3">
    <location>
        <begin position="81"/>
        <end position="237"/>
    </location>
</feature>
<sequence>MGFSDKLYEDMVYYSNYANLASCIYYNRLSEGYLNDGACDLRFCTKNPRNKKTKIIKINVVPEDRSGTGFIAVDDKNKEIIVSFRGSTTWKDWQTDFNIGYSDYRPISDYVPGIPACGDGCKVHSGFYHQLESITEEILKPVEDLYLKYKDYRLVVIGHSLGGAFATIIGIEFRVRGFTPLVVTYGMPRIFNEQLKTWVNSIFNVTDLEQRVKNKDPIKWGFIRVSHENDYVPDLPMRMSHAGVQFHITKRDLPHEKNDVIFIGSGQEETPNQVKTITDPLHGYEHRTYFLTINKCLDDISIQQPEPSLEKPDLVWL</sequence>
<dbReference type="InterPro" id="IPR002921">
    <property type="entry name" value="Fungal_lipase-type"/>
</dbReference>
<protein>
    <recommendedName>
        <fullName evidence="1">triacylglycerol lipase</fullName>
        <ecNumber evidence="1">3.1.1.3</ecNumber>
    </recommendedName>
</protein>
<reference evidence="4" key="2">
    <citation type="submission" date="2021-01" db="EMBL/GenBank/DDBJ databases">
        <authorList>
            <person name="Schikora-Tamarit M.A."/>
        </authorList>
    </citation>
    <scope>NUCLEOTIDE SEQUENCE</scope>
    <source>
        <strain evidence="4">CBS2887</strain>
    </source>
</reference>
<accession>A0A9P8THH1</accession>
<dbReference type="SUPFAM" id="SSF53474">
    <property type="entry name" value="alpha/beta-Hydrolases"/>
    <property type="match status" value="1"/>
</dbReference>
<evidence type="ECO:0000313" key="5">
    <source>
        <dbReference type="Proteomes" id="UP000774326"/>
    </source>
</evidence>
<dbReference type="PANTHER" id="PTHR46640:SF3">
    <property type="entry name" value="LIPASE LIH1-RELATED"/>
    <property type="match status" value="1"/>
</dbReference>
<dbReference type="PANTHER" id="PTHR46640">
    <property type="entry name" value="TRIACYLGLYCEROL LIPASE, PUTATIVE (AFU_ORTHOLOGUE AFUA_6G06510)-RELATED"/>
    <property type="match status" value="1"/>
</dbReference>
<proteinExistence type="predicted"/>
<dbReference type="AlphaFoldDB" id="A0A9P8THH1"/>